<organism evidence="1 2">
    <name type="scientific">Brenneria goodwinii</name>
    <dbReference type="NCBI Taxonomy" id="1109412"/>
    <lineage>
        <taxon>Bacteria</taxon>
        <taxon>Pseudomonadati</taxon>
        <taxon>Pseudomonadota</taxon>
        <taxon>Gammaproteobacteria</taxon>
        <taxon>Enterobacterales</taxon>
        <taxon>Pectobacteriaceae</taxon>
        <taxon>Brenneria</taxon>
    </lineage>
</organism>
<dbReference type="AlphaFoldDB" id="A0A0G4JWQ3"/>
<proteinExistence type="predicted"/>
<dbReference type="Proteomes" id="UP000044377">
    <property type="component" value="Unassembled WGS sequence"/>
</dbReference>
<evidence type="ECO:0000313" key="1">
    <source>
        <dbReference type="EMBL" id="CPR17737.1"/>
    </source>
</evidence>
<protein>
    <submittedName>
        <fullName evidence="1">Uncharacterized protein</fullName>
    </submittedName>
</protein>
<sequence length="37" mass="4434">MMRFFIGGWCLFPPLRRDYRQIAVAKTTMMLQNILSK</sequence>
<accession>A0A0G4JWQ3</accession>
<evidence type="ECO:0000313" key="2">
    <source>
        <dbReference type="Proteomes" id="UP000044377"/>
    </source>
</evidence>
<dbReference type="EMBL" id="CGIG01000001">
    <property type="protein sequence ID" value="CPR17737.1"/>
    <property type="molecule type" value="Genomic_DNA"/>
</dbReference>
<gene>
    <name evidence="1" type="ORF">BN1221_02818</name>
</gene>
<keyword evidence="2" id="KW-1185">Reference proteome</keyword>
<name>A0A0G4JWQ3_9GAMM</name>
<reference evidence="2" key="1">
    <citation type="submission" date="2015-01" db="EMBL/GenBank/DDBJ databases">
        <authorList>
            <person name="Paterson Steve"/>
        </authorList>
    </citation>
    <scope>NUCLEOTIDE SEQUENCE [LARGE SCALE GENOMIC DNA]</scope>
    <source>
        <strain evidence="2">OBR1</strain>
    </source>
</reference>